<evidence type="ECO:0000313" key="11">
    <source>
        <dbReference type="EMBL" id="KAG5187156.1"/>
    </source>
</evidence>
<organism evidence="11 12">
    <name type="scientific">Tribonema minus</name>
    <dbReference type="NCBI Taxonomy" id="303371"/>
    <lineage>
        <taxon>Eukaryota</taxon>
        <taxon>Sar</taxon>
        <taxon>Stramenopiles</taxon>
        <taxon>Ochrophyta</taxon>
        <taxon>PX clade</taxon>
        <taxon>Xanthophyceae</taxon>
        <taxon>Tribonematales</taxon>
        <taxon>Tribonemataceae</taxon>
        <taxon>Tribonema</taxon>
    </lineage>
</organism>
<sequence length="291" mass="30531">MGGGGDSGSAIKDILSGTVAGIAQVVAGHPLDTIKVRLQTQSSTNPEFSGMGDCIRKTIQREGLMGLYAGAASPLLGAMAHNAGVFFSYGMAKDIVGGGKELSIPQYYLAGSLAAIPITIVESPVDFFKIQLQAQVGEGKYKGVADCAKQVYASQGIRGVYQGGVASLMRNVPCFGAYFFSFEATKAALTKKGEEPTLATCFVAGGAAGFGFWGLWYPLETIKTRIQSDAPEPALRKYKGIMDAFAKTQAEGGLKAFYKGYVPSIARAVPVNAAIFTGFTAAQRAMKKADM</sequence>
<dbReference type="GO" id="GO:0031966">
    <property type="term" value="C:mitochondrial membrane"/>
    <property type="evidence" value="ECO:0007669"/>
    <property type="project" value="UniProtKB-SubCell"/>
</dbReference>
<evidence type="ECO:0000256" key="8">
    <source>
        <dbReference type="ARBA" id="ARBA00023136"/>
    </source>
</evidence>
<evidence type="ECO:0000256" key="6">
    <source>
        <dbReference type="ARBA" id="ARBA00022989"/>
    </source>
</evidence>
<dbReference type="InterPro" id="IPR023395">
    <property type="entry name" value="MCP_dom_sf"/>
</dbReference>
<protein>
    <submittedName>
        <fullName evidence="11">Carnitine/acylcarnitine carrier protein</fullName>
    </submittedName>
</protein>
<dbReference type="PANTHER" id="PTHR45624">
    <property type="entry name" value="MITOCHONDRIAL BASIC AMINO ACIDS TRANSPORTER-RELATED"/>
    <property type="match status" value="1"/>
</dbReference>
<evidence type="ECO:0000256" key="9">
    <source>
        <dbReference type="PROSITE-ProRule" id="PRU00282"/>
    </source>
</evidence>
<evidence type="ECO:0000256" key="3">
    <source>
        <dbReference type="ARBA" id="ARBA00022448"/>
    </source>
</evidence>
<name>A0A835Z5H4_9STRA</name>
<dbReference type="InterPro" id="IPR050567">
    <property type="entry name" value="Mitochondrial_Carrier"/>
</dbReference>
<comment type="similarity">
    <text evidence="2 10">Belongs to the mitochondrial carrier (TC 2.A.29) family.</text>
</comment>
<feature type="repeat" description="Solcar" evidence="9">
    <location>
        <begin position="102"/>
        <end position="188"/>
    </location>
</feature>
<dbReference type="Pfam" id="PF00153">
    <property type="entry name" value="Mito_carr"/>
    <property type="match status" value="3"/>
</dbReference>
<dbReference type="AlphaFoldDB" id="A0A835Z5H4"/>
<comment type="caution">
    <text evidence="11">The sequence shown here is derived from an EMBL/GenBank/DDBJ whole genome shotgun (WGS) entry which is preliminary data.</text>
</comment>
<evidence type="ECO:0000256" key="4">
    <source>
        <dbReference type="ARBA" id="ARBA00022692"/>
    </source>
</evidence>
<keyword evidence="6" id="KW-1133">Transmembrane helix</keyword>
<dbReference type="GO" id="GO:0022857">
    <property type="term" value="F:transmembrane transporter activity"/>
    <property type="evidence" value="ECO:0007669"/>
    <property type="project" value="TreeGrafter"/>
</dbReference>
<gene>
    <name evidence="11" type="ORF">JKP88DRAFT_33751</name>
</gene>
<feature type="repeat" description="Solcar" evidence="9">
    <location>
        <begin position="8"/>
        <end position="95"/>
    </location>
</feature>
<evidence type="ECO:0000256" key="7">
    <source>
        <dbReference type="ARBA" id="ARBA00023128"/>
    </source>
</evidence>
<comment type="subcellular location">
    <subcellularLocation>
        <location evidence="1">Mitochondrion membrane</location>
        <topology evidence="1">Multi-pass membrane protein</topology>
    </subcellularLocation>
</comment>
<keyword evidence="4 9" id="KW-0812">Transmembrane</keyword>
<reference evidence="11" key="1">
    <citation type="submission" date="2021-02" db="EMBL/GenBank/DDBJ databases">
        <title>First Annotated Genome of the Yellow-green Alga Tribonema minus.</title>
        <authorList>
            <person name="Mahan K.M."/>
        </authorList>
    </citation>
    <scope>NUCLEOTIDE SEQUENCE</scope>
    <source>
        <strain evidence="11">UTEX B ZZ1240</strain>
    </source>
</reference>
<evidence type="ECO:0000256" key="1">
    <source>
        <dbReference type="ARBA" id="ARBA00004225"/>
    </source>
</evidence>
<evidence type="ECO:0000256" key="2">
    <source>
        <dbReference type="ARBA" id="ARBA00006375"/>
    </source>
</evidence>
<dbReference type="EMBL" id="JAFCMP010000093">
    <property type="protein sequence ID" value="KAG5187156.1"/>
    <property type="molecule type" value="Genomic_DNA"/>
</dbReference>
<keyword evidence="7" id="KW-0496">Mitochondrion</keyword>
<dbReference type="PRINTS" id="PR00926">
    <property type="entry name" value="MITOCARRIER"/>
</dbReference>
<accession>A0A835Z5H4</accession>
<dbReference type="Gene3D" id="1.50.40.10">
    <property type="entry name" value="Mitochondrial carrier domain"/>
    <property type="match status" value="2"/>
</dbReference>
<keyword evidence="12" id="KW-1185">Reference proteome</keyword>
<keyword evidence="5" id="KW-0677">Repeat</keyword>
<dbReference type="InterPro" id="IPR002067">
    <property type="entry name" value="MCP"/>
</dbReference>
<dbReference type="InterPro" id="IPR018108">
    <property type="entry name" value="MCP_transmembrane"/>
</dbReference>
<dbReference type="OrthoDB" id="193856at2759"/>
<dbReference type="Proteomes" id="UP000664859">
    <property type="component" value="Unassembled WGS sequence"/>
</dbReference>
<evidence type="ECO:0000256" key="10">
    <source>
        <dbReference type="RuleBase" id="RU000488"/>
    </source>
</evidence>
<dbReference type="PROSITE" id="PS50920">
    <property type="entry name" value="SOLCAR"/>
    <property type="match status" value="3"/>
</dbReference>
<evidence type="ECO:0000313" key="12">
    <source>
        <dbReference type="Proteomes" id="UP000664859"/>
    </source>
</evidence>
<feature type="repeat" description="Solcar" evidence="9">
    <location>
        <begin position="196"/>
        <end position="285"/>
    </location>
</feature>
<proteinExistence type="inferred from homology"/>
<dbReference type="SUPFAM" id="SSF103506">
    <property type="entry name" value="Mitochondrial carrier"/>
    <property type="match status" value="1"/>
</dbReference>
<keyword evidence="3 10" id="KW-0813">Transport</keyword>
<dbReference type="PANTHER" id="PTHR45624:SF24">
    <property type="entry name" value="MITOCHONDRIAL SUBSTRATE CARRIER FAMILY PROTEIN G"/>
    <property type="match status" value="1"/>
</dbReference>
<keyword evidence="8 9" id="KW-0472">Membrane</keyword>
<evidence type="ECO:0000256" key="5">
    <source>
        <dbReference type="ARBA" id="ARBA00022737"/>
    </source>
</evidence>